<name>A0AAJ0HAQ5_9PEZI</name>
<feature type="chain" id="PRO_5042512184" description="Secreted protein" evidence="1">
    <location>
        <begin position="23"/>
        <end position="121"/>
    </location>
</feature>
<accession>A0AAJ0HAQ5</accession>
<dbReference type="EMBL" id="JAUIQD010000006">
    <property type="protein sequence ID" value="KAK3345870.1"/>
    <property type="molecule type" value="Genomic_DNA"/>
</dbReference>
<comment type="caution">
    <text evidence="2">The sequence shown here is derived from an EMBL/GenBank/DDBJ whole genome shotgun (WGS) entry which is preliminary data.</text>
</comment>
<protein>
    <recommendedName>
        <fullName evidence="4">Secreted protein</fullName>
    </recommendedName>
</protein>
<proteinExistence type="predicted"/>
<organism evidence="2 3">
    <name type="scientific">Lasiosphaeria hispida</name>
    <dbReference type="NCBI Taxonomy" id="260671"/>
    <lineage>
        <taxon>Eukaryota</taxon>
        <taxon>Fungi</taxon>
        <taxon>Dikarya</taxon>
        <taxon>Ascomycota</taxon>
        <taxon>Pezizomycotina</taxon>
        <taxon>Sordariomycetes</taxon>
        <taxon>Sordariomycetidae</taxon>
        <taxon>Sordariales</taxon>
        <taxon>Lasiosphaeriaceae</taxon>
        <taxon>Lasiosphaeria</taxon>
    </lineage>
</organism>
<sequence length="121" mass="13453">MRFATAILSAIAVILHSTLVVADSLTILECTTWWGSKDRTTAIWHTDHGSHSVDASNDCRDPDVPIVWEFCMDYSMKRGHFKATGQNKRCFVESNSKQVGGSYAGDALCSILKYSEVFCGW</sequence>
<reference evidence="2" key="1">
    <citation type="journal article" date="2023" name="Mol. Phylogenet. Evol.">
        <title>Genome-scale phylogeny and comparative genomics of the fungal order Sordariales.</title>
        <authorList>
            <person name="Hensen N."/>
            <person name="Bonometti L."/>
            <person name="Westerberg I."/>
            <person name="Brannstrom I.O."/>
            <person name="Guillou S."/>
            <person name="Cros-Aarteil S."/>
            <person name="Calhoun S."/>
            <person name="Haridas S."/>
            <person name="Kuo A."/>
            <person name="Mondo S."/>
            <person name="Pangilinan J."/>
            <person name="Riley R."/>
            <person name="LaButti K."/>
            <person name="Andreopoulos B."/>
            <person name="Lipzen A."/>
            <person name="Chen C."/>
            <person name="Yan M."/>
            <person name="Daum C."/>
            <person name="Ng V."/>
            <person name="Clum A."/>
            <person name="Steindorff A."/>
            <person name="Ohm R.A."/>
            <person name="Martin F."/>
            <person name="Silar P."/>
            <person name="Natvig D.O."/>
            <person name="Lalanne C."/>
            <person name="Gautier V."/>
            <person name="Ament-Velasquez S.L."/>
            <person name="Kruys A."/>
            <person name="Hutchinson M.I."/>
            <person name="Powell A.J."/>
            <person name="Barry K."/>
            <person name="Miller A.N."/>
            <person name="Grigoriev I.V."/>
            <person name="Debuchy R."/>
            <person name="Gladieux P."/>
            <person name="Hiltunen Thoren M."/>
            <person name="Johannesson H."/>
        </authorList>
    </citation>
    <scope>NUCLEOTIDE SEQUENCE</scope>
    <source>
        <strain evidence="2">CBS 955.72</strain>
    </source>
</reference>
<reference evidence="2" key="2">
    <citation type="submission" date="2023-06" db="EMBL/GenBank/DDBJ databases">
        <authorList>
            <consortium name="Lawrence Berkeley National Laboratory"/>
            <person name="Haridas S."/>
            <person name="Hensen N."/>
            <person name="Bonometti L."/>
            <person name="Westerberg I."/>
            <person name="Brannstrom I.O."/>
            <person name="Guillou S."/>
            <person name="Cros-Aarteil S."/>
            <person name="Calhoun S."/>
            <person name="Kuo A."/>
            <person name="Mondo S."/>
            <person name="Pangilinan J."/>
            <person name="Riley R."/>
            <person name="Labutti K."/>
            <person name="Andreopoulos B."/>
            <person name="Lipzen A."/>
            <person name="Chen C."/>
            <person name="Yanf M."/>
            <person name="Daum C."/>
            <person name="Ng V."/>
            <person name="Clum A."/>
            <person name="Steindorff A."/>
            <person name="Ohm R."/>
            <person name="Martin F."/>
            <person name="Silar P."/>
            <person name="Natvig D."/>
            <person name="Lalanne C."/>
            <person name="Gautier V."/>
            <person name="Ament-Velasquez S.L."/>
            <person name="Kruys A."/>
            <person name="Hutchinson M.I."/>
            <person name="Powell A.J."/>
            <person name="Barry K."/>
            <person name="Miller A.N."/>
            <person name="Grigoriev I.V."/>
            <person name="Debuchy R."/>
            <person name="Gladieux P."/>
            <person name="Thoren M.H."/>
            <person name="Johannesson H."/>
        </authorList>
    </citation>
    <scope>NUCLEOTIDE SEQUENCE</scope>
    <source>
        <strain evidence="2">CBS 955.72</strain>
    </source>
</reference>
<evidence type="ECO:0008006" key="4">
    <source>
        <dbReference type="Google" id="ProtNLM"/>
    </source>
</evidence>
<dbReference type="Proteomes" id="UP001275084">
    <property type="component" value="Unassembled WGS sequence"/>
</dbReference>
<feature type="signal peptide" evidence="1">
    <location>
        <begin position="1"/>
        <end position="22"/>
    </location>
</feature>
<evidence type="ECO:0000313" key="3">
    <source>
        <dbReference type="Proteomes" id="UP001275084"/>
    </source>
</evidence>
<keyword evidence="3" id="KW-1185">Reference proteome</keyword>
<evidence type="ECO:0000256" key="1">
    <source>
        <dbReference type="SAM" id="SignalP"/>
    </source>
</evidence>
<dbReference type="AlphaFoldDB" id="A0AAJ0HAQ5"/>
<gene>
    <name evidence="2" type="ORF">B0T25DRAFT_550546</name>
</gene>
<keyword evidence="1" id="KW-0732">Signal</keyword>
<evidence type="ECO:0000313" key="2">
    <source>
        <dbReference type="EMBL" id="KAK3345870.1"/>
    </source>
</evidence>